<evidence type="ECO:0000313" key="2">
    <source>
        <dbReference type="Proteomes" id="UP000377595"/>
    </source>
</evidence>
<proteinExistence type="predicted"/>
<keyword evidence="2" id="KW-1185">Reference proteome</keyword>
<dbReference type="EMBL" id="BLAF01000006">
    <property type="protein sequence ID" value="GES17970.1"/>
    <property type="molecule type" value="Genomic_DNA"/>
</dbReference>
<dbReference type="Proteomes" id="UP000377595">
    <property type="component" value="Unassembled WGS sequence"/>
</dbReference>
<accession>A0A5M3XA19</accession>
<protein>
    <submittedName>
        <fullName evidence="1">Uncharacterized protein</fullName>
    </submittedName>
</protein>
<organism evidence="1 2">
    <name type="scientific">Acrocarpospora pleiomorpha</name>
    <dbReference type="NCBI Taxonomy" id="90975"/>
    <lineage>
        <taxon>Bacteria</taxon>
        <taxon>Bacillati</taxon>
        <taxon>Actinomycetota</taxon>
        <taxon>Actinomycetes</taxon>
        <taxon>Streptosporangiales</taxon>
        <taxon>Streptosporangiaceae</taxon>
        <taxon>Acrocarpospora</taxon>
    </lineage>
</organism>
<dbReference type="OrthoDB" id="4535590at2"/>
<sequence length="239" mass="26867">MDTPSDLNRALDALYAAFSRFQLPAKTDVCDHCVSAEQVRATRAAPLRMLTASALGPYAGHAMSTWGDLDEFQHFLPRLLELLILEELDGLFHAESLMSRIAINWRDWGQPEQEAITAVVGAWWRHALNHHPRDINIMTMIEVIADRLELALAPYLAEWESNATEAAALHMAWLMHDFTLSVAHNAEWYALLDNWITGPAPAAILEQAFFSASSPEAAQKLSDALETHRIWSQPHNYSE</sequence>
<name>A0A5M3XA19_9ACTN</name>
<dbReference type="RefSeq" id="WP_155343139.1">
    <property type="nucleotide sequence ID" value="NZ_BLAF01000006.1"/>
</dbReference>
<evidence type="ECO:0000313" key="1">
    <source>
        <dbReference type="EMBL" id="GES17970.1"/>
    </source>
</evidence>
<reference evidence="1 2" key="1">
    <citation type="submission" date="2019-10" db="EMBL/GenBank/DDBJ databases">
        <title>Whole genome shotgun sequence of Acrocarpospora pleiomorpha NBRC 16267.</title>
        <authorList>
            <person name="Ichikawa N."/>
            <person name="Kimura A."/>
            <person name="Kitahashi Y."/>
            <person name="Komaki H."/>
            <person name="Oguchi A."/>
        </authorList>
    </citation>
    <scope>NUCLEOTIDE SEQUENCE [LARGE SCALE GENOMIC DNA]</scope>
    <source>
        <strain evidence="1 2">NBRC 16267</strain>
    </source>
</reference>
<comment type="caution">
    <text evidence="1">The sequence shown here is derived from an EMBL/GenBank/DDBJ whole genome shotgun (WGS) entry which is preliminary data.</text>
</comment>
<dbReference type="AlphaFoldDB" id="A0A5M3XA19"/>
<gene>
    <name evidence="1" type="ORF">Aple_008650</name>
</gene>